<dbReference type="GO" id="GO:0006384">
    <property type="term" value="P:transcription initiation at RNA polymerase III promoter"/>
    <property type="evidence" value="ECO:0007669"/>
    <property type="project" value="InterPro"/>
</dbReference>
<dbReference type="InterPro" id="IPR044210">
    <property type="entry name" value="Tfc3-like"/>
</dbReference>
<sequence>MGEENSSGAPGTSHVEESLFSTATENSSQKKKKKTSSKKRALSPLLDLLDVVNTTTAKTNFGINGGTAYLSYNESTWSPLFLYRLPADIALSTIRDHGTEGIGRVEIGWKMGLDTSAKAGNRRVSSYILTACNEHPQHIGQFQKMEGKIRCIKYFWKADKEPEQFKKLFDDFEKFAGRPCPFKLGQVIKFPNCNLSTLRISDVTLRRLNDILELVANKRVIVTIHKITRFISKREQSYGYDFTIDKKSLLKCLKALESARLLTVFETNVAAESVETKVQIVCHPEIFSADHPEVLHAVQATIDEYHQEGRVFPHGQLRHVFVLGKPALLDPIENIEKECTSGIDLSRRYNLLRFQISRSAVTPLKKPENSETSDKDDLTWTKKNCDGDVTAPSNEDNKSDEPGISSPISDFNEAVLSTSPVDSNSKTGADTEPVTEFGYQSKAIRCFVVHEIAFQLVFGHPEGTKPNCYDLFPPGESFSSWAIRDVDKLTVFVDEESPLRFLPHLPPFTDVQRGWFMVQDFLAALPLSAFVLVAHVSKKIDKNMLQSYLSDPIKRHICIGSLPNEIRMPILKDKKVVRQLEHIMLTNCALGLMAIAPNPDVKRFSSPRASVFYVSRKAVLYDTSTSGKGYASVTLPLSSYDKYNYEFNAVDDLVLYWHHLRAIVQSTPLSFRNDANAEEINLARHKKYTMGQFDKSLVTRDPSDKVDQITPLGPREGCAGFDSALYMQVCKRHWDIDPRQNSCVGWYIARFRKQADKIRWEDSTDATVFSTTRTTLAIDPETKKKPPFKKPHVKKKRPLDSVDIISEQNRLHLRSRFTSRERDMLIMIRAVGFFLNPVYRFWLDPSVVRDIMHEYMPESRCKTVQCLMAAAVREMVRPARLAYLQRIVRSLSTFQEMRDLRFLLASSPLSTAESKASFFKNAFDVANRLLFMESQVLPVAATSDKQFESFLNSTRLAISTEQSVAAPIPLRSRVPTTLAHIHHCVAVNLLLSILIHYTDGAFSESILDQISASVLCNALQVLRSDGLVSRSRVLDQQLMVITKNQAILSYYFRHFFTHRFHPDIVEQAVVTFDTLDDSVEGMEELQGDLCGVLVAAASAFYNNTGLEISVDEEVFTMFEQAVIDQATQSIKQIRYLENTNLHLEQIHIFGSSSFEQSDFPSWQSILPKIDWSQPASDFPPPPFEEFLLDVPVNRRKDLRSVYNPIVSAGEYGATLSDIQVTSVGVDVQRWVSADSALAWCVKVGGRMVSPRPWTMPSGEICPATVRWMAESILMMIVSSPGITLKEVCFRFEFVLQPIAVQDLVSTEPKS</sequence>
<dbReference type="Pfam" id="PF24101">
    <property type="entry name" value="WHD_GTF3C1"/>
    <property type="match status" value="1"/>
</dbReference>
<dbReference type="OMA" id="RHFFAHR"/>
<keyword evidence="4" id="KW-1185">Reference proteome</keyword>
<dbReference type="WBParaSite" id="ACOC_0000667501-mRNA-1">
    <property type="protein sequence ID" value="ACOC_0000667501-mRNA-1"/>
    <property type="gene ID" value="ACOC_0000667501"/>
</dbReference>
<evidence type="ECO:0000259" key="2">
    <source>
        <dbReference type="Pfam" id="PF24101"/>
    </source>
</evidence>
<protein>
    <submittedName>
        <fullName evidence="5">CABIT domain-containing protein</fullName>
    </submittedName>
</protein>
<dbReference type="OrthoDB" id="68020at2759"/>
<feature type="region of interest" description="Disordered" evidence="1">
    <location>
        <begin position="1"/>
        <end position="38"/>
    </location>
</feature>
<evidence type="ECO:0000313" key="5">
    <source>
        <dbReference type="WBParaSite" id="ACOC_0000667501-mRNA-1"/>
    </source>
</evidence>
<dbReference type="PANTHER" id="PTHR15180:SF1">
    <property type="entry name" value="GENERAL TRANSCRIPTION FACTOR 3C POLYPEPTIDE 1"/>
    <property type="match status" value="1"/>
</dbReference>
<dbReference type="GO" id="GO:0000127">
    <property type="term" value="C:transcription factor TFIIIC complex"/>
    <property type="evidence" value="ECO:0007669"/>
    <property type="project" value="InterPro"/>
</dbReference>
<dbReference type="STRING" id="334426.A0A158PHR0"/>
<dbReference type="EMBL" id="UYYA01003968">
    <property type="protein sequence ID" value="VDM58261.1"/>
    <property type="molecule type" value="Genomic_DNA"/>
</dbReference>
<dbReference type="GO" id="GO:0003677">
    <property type="term" value="F:DNA binding"/>
    <property type="evidence" value="ECO:0007669"/>
    <property type="project" value="InterPro"/>
</dbReference>
<dbReference type="GO" id="GO:0042791">
    <property type="term" value="P:5S class rRNA transcription by RNA polymerase III"/>
    <property type="evidence" value="ECO:0007669"/>
    <property type="project" value="TreeGrafter"/>
</dbReference>
<dbReference type="PANTHER" id="PTHR15180">
    <property type="entry name" value="GENERAL TRANSCRIPTION FACTOR 3C POLYPEPTIDE 1"/>
    <property type="match status" value="1"/>
</dbReference>
<feature type="region of interest" description="Disordered" evidence="1">
    <location>
        <begin position="363"/>
        <end position="409"/>
    </location>
</feature>
<feature type="domain" description="GTF3C1 extended winged-helix" evidence="2">
    <location>
        <begin position="200"/>
        <end position="310"/>
    </location>
</feature>
<feature type="compositionally biased region" description="Polar residues" evidence="1">
    <location>
        <begin position="1"/>
        <end position="10"/>
    </location>
</feature>
<feature type="compositionally biased region" description="Basic residues" evidence="1">
    <location>
        <begin position="29"/>
        <end position="38"/>
    </location>
</feature>
<proteinExistence type="predicted"/>
<evidence type="ECO:0000313" key="3">
    <source>
        <dbReference type="EMBL" id="VDM58261.1"/>
    </source>
</evidence>
<feature type="compositionally biased region" description="Basic and acidic residues" evidence="1">
    <location>
        <begin position="365"/>
        <end position="386"/>
    </location>
</feature>
<dbReference type="Proteomes" id="UP000267027">
    <property type="component" value="Unassembled WGS sequence"/>
</dbReference>
<evidence type="ECO:0000313" key="4">
    <source>
        <dbReference type="Proteomes" id="UP000267027"/>
    </source>
</evidence>
<evidence type="ECO:0000256" key="1">
    <source>
        <dbReference type="SAM" id="MobiDB-lite"/>
    </source>
</evidence>
<reference evidence="5" key="1">
    <citation type="submission" date="2016-04" db="UniProtKB">
        <authorList>
            <consortium name="WormBaseParasite"/>
        </authorList>
    </citation>
    <scope>IDENTIFICATION</scope>
</reference>
<dbReference type="CDD" id="cd16169">
    <property type="entry name" value="Tau138_eWH"/>
    <property type="match status" value="1"/>
</dbReference>
<dbReference type="InterPro" id="IPR035625">
    <property type="entry name" value="Tfc3-like_eWH"/>
</dbReference>
<organism evidence="5">
    <name type="scientific">Angiostrongylus costaricensis</name>
    <name type="common">Nematode worm</name>
    <dbReference type="NCBI Taxonomy" id="334426"/>
    <lineage>
        <taxon>Eukaryota</taxon>
        <taxon>Metazoa</taxon>
        <taxon>Ecdysozoa</taxon>
        <taxon>Nematoda</taxon>
        <taxon>Chromadorea</taxon>
        <taxon>Rhabditida</taxon>
        <taxon>Rhabditina</taxon>
        <taxon>Rhabditomorpha</taxon>
        <taxon>Strongyloidea</taxon>
        <taxon>Metastrongylidae</taxon>
        <taxon>Angiostrongylus</taxon>
    </lineage>
</organism>
<accession>A0A158PHR0</accession>
<dbReference type="InterPro" id="IPR056467">
    <property type="entry name" value="eWH_GTF3C1"/>
</dbReference>
<reference evidence="3 4" key="2">
    <citation type="submission" date="2018-11" db="EMBL/GenBank/DDBJ databases">
        <authorList>
            <consortium name="Pathogen Informatics"/>
        </authorList>
    </citation>
    <scope>NUCLEOTIDE SEQUENCE [LARGE SCALE GENOMIC DNA]</scope>
    <source>
        <strain evidence="3 4">Costa Rica</strain>
    </source>
</reference>
<gene>
    <name evidence="3" type="ORF">ACOC_LOCUS6676</name>
</gene>
<name>A0A158PHR0_ANGCS</name>